<protein>
    <submittedName>
        <fullName evidence="2">Alpha/beta hydrolase</fullName>
    </submittedName>
</protein>
<keyword evidence="2" id="KW-0378">Hydrolase</keyword>
<evidence type="ECO:0000259" key="1">
    <source>
        <dbReference type="Pfam" id="PF03959"/>
    </source>
</evidence>
<proteinExistence type="predicted"/>
<comment type="caution">
    <text evidence="2">The sequence shown here is derived from an EMBL/GenBank/DDBJ whole genome shotgun (WGS) entry which is preliminary data.</text>
</comment>
<dbReference type="RefSeq" id="WP_202008240.1">
    <property type="nucleotide sequence ID" value="NZ_JAERRB010000002.1"/>
</dbReference>
<name>A0ABS1KN32_9BACT</name>
<reference evidence="2 3" key="1">
    <citation type="submission" date="2021-01" db="EMBL/GenBank/DDBJ databases">
        <title>Chryseolinea sp. Jin1 Genome sequencing and assembly.</title>
        <authorList>
            <person name="Kim I."/>
        </authorList>
    </citation>
    <scope>NUCLEOTIDE SEQUENCE [LARGE SCALE GENOMIC DNA]</scope>
    <source>
        <strain evidence="2 3">Jin1</strain>
    </source>
</reference>
<feature type="domain" description="Serine hydrolase" evidence="1">
    <location>
        <begin position="30"/>
        <end position="206"/>
    </location>
</feature>
<evidence type="ECO:0000313" key="3">
    <source>
        <dbReference type="Proteomes" id="UP000613030"/>
    </source>
</evidence>
<dbReference type="EMBL" id="JAERRB010000002">
    <property type="protein sequence ID" value="MBL0740865.1"/>
    <property type="molecule type" value="Genomic_DNA"/>
</dbReference>
<dbReference type="GO" id="GO:0016787">
    <property type="term" value="F:hydrolase activity"/>
    <property type="evidence" value="ECO:0007669"/>
    <property type="project" value="UniProtKB-KW"/>
</dbReference>
<dbReference type="Proteomes" id="UP000613030">
    <property type="component" value="Unassembled WGS sequence"/>
</dbReference>
<sequence>MDQHHVAISYRARYFTLGTLNSQTRQIWFVLHGYGQLAEYFLKNFSALEQQNIFVVAPEGLSRFYTDSLQPTGRASDRVGATWMTKEDRLTDIQNYLSYLNTVYATVVTNPNLPVTVLGFSQGAATASRWVVDGKIKFDRFILWAGVLPPDMNVEVGVHFFEGKEVYFVHGTADPFLNDSRFEEMKVLTARLGITPKVITFEGKHQLHTETLLTFA</sequence>
<keyword evidence="3" id="KW-1185">Reference proteome</keyword>
<evidence type="ECO:0000313" key="2">
    <source>
        <dbReference type="EMBL" id="MBL0740865.1"/>
    </source>
</evidence>
<accession>A0ABS1KN32</accession>
<dbReference type="Pfam" id="PF03959">
    <property type="entry name" value="FSH1"/>
    <property type="match status" value="1"/>
</dbReference>
<dbReference type="Gene3D" id="3.40.50.1820">
    <property type="entry name" value="alpha/beta hydrolase"/>
    <property type="match status" value="1"/>
</dbReference>
<organism evidence="2 3">
    <name type="scientific">Chryseolinea lacunae</name>
    <dbReference type="NCBI Taxonomy" id="2801331"/>
    <lineage>
        <taxon>Bacteria</taxon>
        <taxon>Pseudomonadati</taxon>
        <taxon>Bacteroidota</taxon>
        <taxon>Cytophagia</taxon>
        <taxon>Cytophagales</taxon>
        <taxon>Fulvivirgaceae</taxon>
        <taxon>Chryseolinea</taxon>
    </lineage>
</organism>
<dbReference type="SUPFAM" id="SSF53474">
    <property type="entry name" value="alpha/beta-Hydrolases"/>
    <property type="match status" value="1"/>
</dbReference>
<dbReference type="InterPro" id="IPR005645">
    <property type="entry name" value="FSH-like_dom"/>
</dbReference>
<dbReference type="InterPro" id="IPR029058">
    <property type="entry name" value="AB_hydrolase_fold"/>
</dbReference>
<gene>
    <name evidence="2" type="ORF">JI741_06520</name>
</gene>